<name>A0A3B0T5B2_9ZZZZ</name>
<dbReference type="SUPFAM" id="SSF54285">
    <property type="entry name" value="MoaD/ThiS"/>
    <property type="match status" value="1"/>
</dbReference>
<dbReference type="CDD" id="cd00754">
    <property type="entry name" value="Ubl_MoaD"/>
    <property type="match status" value="1"/>
</dbReference>
<dbReference type="EMBL" id="UOEM01000062">
    <property type="protein sequence ID" value="VAW13515.1"/>
    <property type="molecule type" value="Genomic_DNA"/>
</dbReference>
<dbReference type="Pfam" id="PF02597">
    <property type="entry name" value="ThiS"/>
    <property type="match status" value="1"/>
</dbReference>
<reference evidence="1" key="1">
    <citation type="submission" date="2018-06" db="EMBL/GenBank/DDBJ databases">
        <authorList>
            <person name="Zhirakovskaya E."/>
        </authorList>
    </citation>
    <scope>NUCLEOTIDE SEQUENCE</scope>
</reference>
<accession>A0A3B0T5B2</accession>
<evidence type="ECO:0000313" key="1">
    <source>
        <dbReference type="EMBL" id="VAW13515.1"/>
    </source>
</evidence>
<organism evidence="1">
    <name type="scientific">hydrothermal vent metagenome</name>
    <dbReference type="NCBI Taxonomy" id="652676"/>
    <lineage>
        <taxon>unclassified sequences</taxon>
        <taxon>metagenomes</taxon>
        <taxon>ecological metagenomes</taxon>
    </lineage>
</organism>
<proteinExistence type="predicted"/>
<dbReference type="AlphaFoldDB" id="A0A3B0T5B2"/>
<dbReference type="Gene3D" id="3.10.20.30">
    <property type="match status" value="1"/>
</dbReference>
<sequence>MAIKLKYFAWVRERIGRSEDIVEPPESVTTIAELVAWLKTQGAEYEAAFATADTVRAAIDMAHVEASAKIGPGAEVAFFPPVTGG</sequence>
<dbReference type="NCBIfam" id="TIGR01682">
    <property type="entry name" value="moaD"/>
    <property type="match status" value="1"/>
</dbReference>
<gene>
    <name evidence="1" type="ORF">MNBD_ALPHA09-1739</name>
</gene>
<dbReference type="InterPro" id="IPR016155">
    <property type="entry name" value="Mopterin_synth/thiamin_S_b"/>
</dbReference>
<protein>
    <submittedName>
        <fullName evidence="1">Molybdopterin synthase sulfur carrier subunit</fullName>
    </submittedName>
</protein>
<dbReference type="InterPro" id="IPR012675">
    <property type="entry name" value="Beta-grasp_dom_sf"/>
</dbReference>
<dbReference type="InterPro" id="IPR003749">
    <property type="entry name" value="ThiS/MoaD-like"/>
</dbReference>